<dbReference type="InterPro" id="IPR011777">
    <property type="entry name" value="Geranylgeranyl_Rdtase_fam"/>
</dbReference>
<accession>A0A2S6IA99</accession>
<dbReference type="PRINTS" id="PR00420">
    <property type="entry name" value="RNGMNOXGNASE"/>
</dbReference>
<comment type="caution">
    <text evidence="2">The sequence shown here is derived from an EMBL/GenBank/DDBJ whole genome shotgun (WGS) entry which is preliminary data.</text>
</comment>
<dbReference type="InterPro" id="IPR036188">
    <property type="entry name" value="FAD/NAD-bd_sf"/>
</dbReference>
<feature type="domain" description="FAD-binding" evidence="1">
    <location>
        <begin position="4"/>
        <end position="313"/>
    </location>
</feature>
<gene>
    <name evidence="2" type="ORF">CLV84_1369</name>
</gene>
<reference evidence="2 3" key="1">
    <citation type="submission" date="2018-02" db="EMBL/GenBank/DDBJ databases">
        <title>Genomic Encyclopedia of Archaeal and Bacterial Type Strains, Phase II (KMG-II): from individual species to whole genera.</title>
        <authorList>
            <person name="Goeker M."/>
        </authorList>
    </citation>
    <scope>NUCLEOTIDE SEQUENCE [LARGE SCALE GENOMIC DNA]</scope>
    <source>
        <strain evidence="2 3">DSM 29526</strain>
    </source>
</reference>
<dbReference type="Proteomes" id="UP000237662">
    <property type="component" value="Unassembled WGS sequence"/>
</dbReference>
<keyword evidence="3" id="KW-1185">Reference proteome</keyword>
<proteinExistence type="predicted"/>
<dbReference type="EMBL" id="PTJC01000005">
    <property type="protein sequence ID" value="PPK88402.1"/>
    <property type="molecule type" value="Genomic_DNA"/>
</dbReference>
<dbReference type="Gene3D" id="3.50.50.60">
    <property type="entry name" value="FAD/NAD(P)-binding domain"/>
    <property type="match status" value="1"/>
</dbReference>
<name>A0A2S6IA99_9BACT</name>
<evidence type="ECO:0000259" key="1">
    <source>
        <dbReference type="Pfam" id="PF01494"/>
    </source>
</evidence>
<evidence type="ECO:0000313" key="2">
    <source>
        <dbReference type="EMBL" id="PPK88402.1"/>
    </source>
</evidence>
<dbReference type="InterPro" id="IPR002938">
    <property type="entry name" value="FAD-bd"/>
</dbReference>
<dbReference type="PANTHER" id="PTHR42685:SF22">
    <property type="entry name" value="CONDITIONED MEDIUM FACTOR RECEPTOR 1"/>
    <property type="match status" value="1"/>
</dbReference>
<dbReference type="PANTHER" id="PTHR42685">
    <property type="entry name" value="GERANYLGERANYL DIPHOSPHATE REDUCTASE"/>
    <property type="match status" value="1"/>
</dbReference>
<protein>
    <submittedName>
        <fullName evidence="2">Geranylgeranyl reductase family protein</fullName>
    </submittedName>
</protein>
<organism evidence="2 3">
    <name type="scientific">Neolewinella xylanilytica</name>
    <dbReference type="NCBI Taxonomy" id="1514080"/>
    <lineage>
        <taxon>Bacteria</taxon>
        <taxon>Pseudomonadati</taxon>
        <taxon>Bacteroidota</taxon>
        <taxon>Saprospiria</taxon>
        <taxon>Saprospirales</taxon>
        <taxon>Lewinellaceae</taxon>
        <taxon>Neolewinella</taxon>
    </lineage>
</organism>
<dbReference type="InterPro" id="IPR050407">
    <property type="entry name" value="Geranylgeranyl_reductase"/>
</dbReference>
<dbReference type="OrthoDB" id="9806565at2"/>
<dbReference type="NCBIfam" id="TIGR02032">
    <property type="entry name" value="GG-red-SF"/>
    <property type="match status" value="1"/>
</dbReference>
<dbReference type="Pfam" id="PF01494">
    <property type="entry name" value="FAD_binding_3"/>
    <property type="match status" value="1"/>
</dbReference>
<dbReference type="SUPFAM" id="SSF51905">
    <property type="entry name" value="FAD/NAD(P)-binding domain"/>
    <property type="match status" value="1"/>
</dbReference>
<dbReference type="RefSeq" id="WP_104418951.1">
    <property type="nucleotide sequence ID" value="NZ_PTJC01000005.1"/>
</dbReference>
<dbReference type="GO" id="GO:0071949">
    <property type="term" value="F:FAD binding"/>
    <property type="evidence" value="ECO:0007669"/>
    <property type="project" value="InterPro"/>
</dbReference>
<dbReference type="GO" id="GO:0016628">
    <property type="term" value="F:oxidoreductase activity, acting on the CH-CH group of donors, NAD or NADP as acceptor"/>
    <property type="evidence" value="ECO:0007669"/>
    <property type="project" value="InterPro"/>
</dbReference>
<sequence>MTPTPLVIIGAGPAGAATALTLSYLGIPSVLIDKAIFPRDKICGDAISGKVPTLLNRLDPAIMDRFRQRFRPSDVWGIRFYPPSNKLIELPFKIGYERIPDEAPGYVSKRIDFDAFLIEEVRRRSDIDLQLNTEIVATTRTQAGYRIQAKDGREWEANLLIDGSGAHSKFSRHEAGQEVDKDHHAAAVRQYYRGVTGFHPDNFIELHFLDAYNPGYFWIFPLPNGEANVGLGMRSDIVKKRGLNLRKELPNIVASGAFRERFAHAEPMGPITGYGLPLGSKERTLSGDHYLLTGDAGHLIDPLTGEGIGNAVYSGFIAAELAEKCLAQQRFDAAFLAAYDVRIERVLRTELRLSYRLQQIMQYKWITNLLTGIVAANPKVIEVLCRMYTDFELRKQLVRPTFWWKLFRTKTGKLPAAAEKGR</sequence>
<evidence type="ECO:0000313" key="3">
    <source>
        <dbReference type="Proteomes" id="UP000237662"/>
    </source>
</evidence>
<dbReference type="AlphaFoldDB" id="A0A2S6IA99"/>